<gene>
    <name evidence="2" type="ORF">LTR77_001525</name>
</gene>
<feature type="region of interest" description="Disordered" evidence="1">
    <location>
        <begin position="356"/>
        <end position="382"/>
    </location>
</feature>
<protein>
    <submittedName>
        <fullName evidence="2">Uncharacterized protein</fullName>
    </submittedName>
</protein>
<comment type="caution">
    <text evidence="2">The sequence shown here is derived from an EMBL/GenBank/DDBJ whole genome shotgun (WGS) entry which is preliminary data.</text>
</comment>
<reference evidence="2 3" key="1">
    <citation type="submission" date="2023-08" db="EMBL/GenBank/DDBJ databases">
        <title>Black Yeasts Isolated from many extreme environments.</title>
        <authorList>
            <person name="Coleine C."/>
            <person name="Stajich J.E."/>
            <person name="Selbmann L."/>
        </authorList>
    </citation>
    <scope>NUCLEOTIDE SEQUENCE [LARGE SCALE GENOMIC DNA]</scope>
    <source>
        <strain evidence="2 3">CCFEE 5935</strain>
    </source>
</reference>
<dbReference type="RefSeq" id="XP_064663114.1">
    <property type="nucleotide sequence ID" value="XM_064798787.1"/>
</dbReference>
<keyword evidence="3" id="KW-1185">Reference proteome</keyword>
<feature type="region of interest" description="Disordered" evidence="1">
    <location>
        <begin position="1"/>
        <end position="26"/>
    </location>
</feature>
<dbReference type="EMBL" id="JAVRRT010000002">
    <property type="protein sequence ID" value="KAK5174445.1"/>
    <property type="molecule type" value="Genomic_DNA"/>
</dbReference>
<feature type="region of interest" description="Disordered" evidence="1">
    <location>
        <begin position="128"/>
        <end position="177"/>
    </location>
</feature>
<dbReference type="AlphaFoldDB" id="A0AAV9PKJ7"/>
<accession>A0AAV9PKJ7</accession>
<organism evidence="2 3">
    <name type="scientific">Saxophila tyrrhenica</name>
    <dbReference type="NCBI Taxonomy" id="1690608"/>
    <lineage>
        <taxon>Eukaryota</taxon>
        <taxon>Fungi</taxon>
        <taxon>Dikarya</taxon>
        <taxon>Ascomycota</taxon>
        <taxon>Pezizomycotina</taxon>
        <taxon>Dothideomycetes</taxon>
        <taxon>Dothideomycetidae</taxon>
        <taxon>Mycosphaerellales</taxon>
        <taxon>Extremaceae</taxon>
        <taxon>Saxophila</taxon>
    </lineage>
</organism>
<dbReference type="GeneID" id="89922873"/>
<name>A0AAV9PKJ7_9PEZI</name>
<evidence type="ECO:0000313" key="3">
    <source>
        <dbReference type="Proteomes" id="UP001337655"/>
    </source>
</evidence>
<sequence>MVFVPPTAHTAPSRRPYPFNEASTSDERKTGRWSSKLRFWCRRRCSKEPKSYVDNAEGVRSPGGITYVDGRTAKIVEIPSHLSRYIRCRYFPQATEWFRTSEDDRNDHPGLESPISHSEFVARSLERHQMEQTAGSGRPAGSHRGQTHDNRSGKPQRWPRTTRAMGFGRKDSKAPRAVARQPEFPASFSEFMNGPHQPPHTVHRPDMRRFTASQLAALDLNTATGPQRQAEVVYTAGLGRTRSIAQGSVSTSEEAPIYASFVRGPQRQPHVMQPMGFGRMRSSAYSSASEQTRASEHATFVPGPQQQPQLIHSAGKARARSVAPSIISSNRASTIASSDILRSYVRGHEDGMRVAEREAVDSRMPSRSAYRGGGSRRRSGDSRRWCGVWDMEDFSDERLYEDRMVERRGFKKGWDQAMEKVAVVEKGELWEVFEVTMGL</sequence>
<proteinExistence type="predicted"/>
<evidence type="ECO:0000256" key="1">
    <source>
        <dbReference type="SAM" id="MobiDB-lite"/>
    </source>
</evidence>
<evidence type="ECO:0000313" key="2">
    <source>
        <dbReference type="EMBL" id="KAK5174445.1"/>
    </source>
</evidence>
<dbReference type="Proteomes" id="UP001337655">
    <property type="component" value="Unassembled WGS sequence"/>
</dbReference>